<evidence type="ECO:0000256" key="1">
    <source>
        <dbReference type="ARBA" id="ARBA00022729"/>
    </source>
</evidence>
<dbReference type="AlphaFoldDB" id="A0AAD9T2D6"/>
<feature type="chain" id="PRO_5042254054" evidence="2">
    <location>
        <begin position="26"/>
        <end position="362"/>
    </location>
</feature>
<evidence type="ECO:0000313" key="3">
    <source>
        <dbReference type="EMBL" id="KAK2627553.1"/>
    </source>
</evidence>
<evidence type="ECO:0000313" key="4">
    <source>
        <dbReference type="Proteomes" id="UP001285354"/>
    </source>
</evidence>
<dbReference type="Gene3D" id="3.40.190.10">
    <property type="entry name" value="Periplasmic binding protein-like II"/>
    <property type="match status" value="2"/>
</dbReference>
<feature type="signal peptide" evidence="2">
    <location>
        <begin position="1"/>
        <end position="25"/>
    </location>
</feature>
<proteinExistence type="predicted"/>
<sequence length="362" mass="40303">MRGNIFNVFFLVIVTLAASPGFVASALTNVTEETRTLDELHQAALAEGGLVTLWHGGDEPGQQNMLKTAFEARFPGMALNVTVDLSKHHDVKLDQQIAHQSVYVDSIILQTVNDYPRWKDEGVLLQYKPAGFSQIYAEFKDPDAYYAGLYIIAWSESWNVKALEGLTPPKEYPDFLKPEFKDKLVLTYPNDDDAVLYQFHLILEQYGLAWFDKLLAQNPRWVRGTATTATVLRQNSTWIATFTNSIRPSVGGVLNAAYPTEGKFVSWPQTGAILKNAPHPEGAKLLHNFLLTPEHQKARGSWSTRSDVDPPAGFPKIVDVASTAPAKFAEFMSDRGVVERLRFFFETKIGTAQGLSPLIDGI</sequence>
<evidence type="ECO:0000256" key="2">
    <source>
        <dbReference type="SAM" id="SignalP"/>
    </source>
</evidence>
<keyword evidence="4" id="KW-1185">Reference proteome</keyword>
<dbReference type="PANTHER" id="PTHR30006">
    <property type="entry name" value="THIAMINE-BINDING PERIPLASMIC PROTEIN-RELATED"/>
    <property type="match status" value="1"/>
</dbReference>
<dbReference type="Pfam" id="PF13343">
    <property type="entry name" value="SBP_bac_6"/>
    <property type="match status" value="1"/>
</dbReference>
<organism evidence="3 4">
    <name type="scientific">Diplocarpon rosae</name>
    <dbReference type="NCBI Taxonomy" id="946125"/>
    <lineage>
        <taxon>Eukaryota</taxon>
        <taxon>Fungi</taxon>
        <taxon>Dikarya</taxon>
        <taxon>Ascomycota</taxon>
        <taxon>Pezizomycotina</taxon>
        <taxon>Leotiomycetes</taxon>
        <taxon>Helotiales</taxon>
        <taxon>Drepanopezizaceae</taxon>
        <taxon>Diplocarpon</taxon>
    </lineage>
</organism>
<dbReference type="PANTHER" id="PTHR30006:SF2">
    <property type="entry name" value="ABC TRANSPORTER SUBSTRATE-BINDING PROTEIN"/>
    <property type="match status" value="1"/>
</dbReference>
<protein>
    <submittedName>
        <fullName evidence="3">Uncharacterized protein</fullName>
    </submittedName>
</protein>
<name>A0AAD9T2D6_9HELO</name>
<gene>
    <name evidence="3" type="ORF">QTJ16_003519</name>
</gene>
<comment type="caution">
    <text evidence="3">The sequence shown here is derived from an EMBL/GenBank/DDBJ whole genome shotgun (WGS) entry which is preliminary data.</text>
</comment>
<dbReference type="EMBL" id="JAUBYV010000004">
    <property type="protein sequence ID" value="KAK2627553.1"/>
    <property type="molecule type" value="Genomic_DNA"/>
</dbReference>
<accession>A0AAD9T2D6</accession>
<keyword evidence="1 2" id="KW-0732">Signal</keyword>
<dbReference type="SUPFAM" id="SSF53850">
    <property type="entry name" value="Periplasmic binding protein-like II"/>
    <property type="match status" value="1"/>
</dbReference>
<reference evidence="3" key="1">
    <citation type="submission" date="2023-06" db="EMBL/GenBank/DDBJ databases">
        <title>Draft genome of Marssonina rosae.</title>
        <authorList>
            <person name="Cheng Q."/>
        </authorList>
    </citation>
    <scope>NUCLEOTIDE SEQUENCE</scope>
    <source>
        <strain evidence="3">R4</strain>
    </source>
</reference>
<dbReference type="Proteomes" id="UP001285354">
    <property type="component" value="Unassembled WGS sequence"/>
</dbReference>